<proteinExistence type="inferred from homology"/>
<dbReference type="Gene3D" id="3.40.50.620">
    <property type="entry name" value="HUPs"/>
    <property type="match status" value="1"/>
</dbReference>
<keyword evidence="8 11" id="KW-0067">ATP-binding</keyword>
<evidence type="ECO:0000256" key="3">
    <source>
        <dbReference type="ARBA" id="ARBA00009014"/>
    </source>
</evidence>
<evidence type="ECO:0000256" key="2">
    <source>
        <dbReference type="ARBA" id="ARBA00005019"/>
    </source>
</evidence>
<accession>A0ABQ6VPB0</accession>
<evidence type="ECO:0000313" key="13">
    <source>
        <dbReference type="EMBL" id="KAB7892524.1"/>
    </source>
</evidence>
<keyword evidence="5 11" id="KW-0808">Transferase</keyword>
<dbReference type="InterPro" id="IPR014729">
    <property type="entry name" value="Rossmann-like_a/b/a_fold"/>
</dbReference>
<dbReference type="NCBIfam" id="TIGR00482">
    <property type="entry name" value="nicotinate (nicotinamide) nucleotide adenylyltransferase"/>
    <property type="match status" value="1"/>
</dbReference>
<evidence type="ECO:0000259" key="12">
    <source>
        <dbReference type="Pfam" id="PF01467"/>
    </source>
</evidence>
<dbReference type="HAMAP" id="MF_00244">
    <property type="entry name" value="NaMN_adenylyltr"/>
    <property type="match status" value="1"/>
</dbReference>
<evidence type="ECO:0000256" key="5">
    <source>
        <dbReference type="ARBA" id="ARBA00022679"/>
    </source>
</evidence>
<feature type="domain" description="Cytidyltransferase-like" evidence="12">
    <location>
        <begin position="5"/>
        <end position="158"/>
    </location>
</feature>
<evidence type="ECO:0000256" key="11">
    <source>
        <dbReference type="HAMAP-Rule" id="MF_00244"/>
    </source>
</evidence>
<reference evidence="13 14" key="1">
    <citation type="submission" date="2019-10" db="EMBL/GenBank/DDBJ databases">
        <title>Poseidonibacter ostreae sp. nov., isolated from the gut of the Ostrea denselamellosa.</title>
        <authorList>
            <person name="Choi A."/>
        </authorList>
    </citation>
    <scope>NUCLEOTIDE SEQUENCE [LARGE SCALE GENOMIC DNA]</scope>
    <source>
        <strain evidence="13 14">SJOD-M-5</strain>
    </source>
</reference>
<dbReference type="Proteomes" id="UP000461010">
    <property type="component" value="Unassembled WGS sequence"/>
</dbReference>
<comment type="function">
    <text evidence="1 11">Catalyzes the reversible adenylation of nicotinate mononucleotide (NaMN) to nicotinic acid adenine dinucleotide (NaAD).</text>
</comment>
<keyword evidence="14" id="KW-1185">Reference proteome</keyword>
<dbReference type="NCBIfam" id="TIGR00125">
    <property type="entry name" value="cyt_tran_rel"/>
    <property type="match status" value="1"/>
</dbReference>
<gene>
    <name evidence="11 13" type="primary">nadD</name>
    <name evidence="13" type="ORF">GBG18_02550</name>
</gene>
<dbReference type="GO" id="GO:0016779">
    <property type="term" value="F:nucleotidyltransferase activity"/>
    <property type="evidence" value="ECO:0007669"/>
    <property type="project" value="UniProtKB-KW"/>
</dbReference>
<dbReference type="InterPro" id="IPR005248">
    <property type="entry name" value="NadD/NMNAT"/>
</dbReference>
<name>A0ABQ6VPB0_9BACT</name>
<comment type="similarity">
    <text evidence="3 11">Belongs to the NadD family.</text>
</comment>
<comment type="catalytic activity">
    <reaction evidence="10 11">
        <text>nicotinate beta-D-ribonucleotide + ATP + H(+) = deamido-NAD(+) + diphosphate</text>
        <dbReference type="Rhea" id="RHEA:22860"/>
        <dbReference type="ChEBI" id="CHEBI:15378"/>
        <dbReference type="ChEBI" id="CHEBI:30616"/>
        <dbReference type="ChEBI" id="CHEBI:33019"/>
        <dbReference type="ChEBI" id="CHEBI:57502"/>
        <dbReference type="ChEBI" id="CHEBI:58437"/>
        <dbReference type="EC" id="2.7.7.18"/>
    </reaction>
</comment>
<dbReference type="RefSeq" id="WP_152188109.1">
    <property type="nucleotide sequence ID" value="NZ_WFKI01000014.1"/>
</dbReference>
<keyword evidence="6 11" id="KW-0548">Nucleotidyltransferase</keyword>
<dbReference type="SUPFAM" id="SSF52374">
    <property type="entry name" value="Nucleotidylyl transferase"/>
    <property type="match status" value="1"/>
</dbReference>
<comment type="pathway">
    <text evidence="2 11">Cofactor biosynthesis; NAD(+) biosynthesis; deamido-NAD(+) from nicotinate D-ribonucleotide: step 1/1.</text>
</comment>
<evidence type="ECO:0000256" key="9">
    <source>
        <dbReference type="ARBA" id="ARBA00023027"/>
    </source>
</evidence>
<evidence type="ECO:0000256" key="10">
    <source>
        <dbReference type="ARBA" id="ARBA00048721"/>
    </source>
</evidence>
<dbReference type="EC" id="2.7.7.18" evidence="11"/>
<evidence type="ECO:0000256" key="7">
    <source>
        <dbReference type="ARBA" id="ARBA00022741"/>
    </source>
</evidence>
<dbReference type="PANTHER" id="PTHR39321:SF3">
    <property type="entry name" value="PHOSPHOPANTETHEINE ADENYLYLTRANSFERASE"/>
    <property type="match status" value="1"/>
</dbReference>
<evidence type="ECO:0000256" key="4">
    <source>
        <dbReference type="ARBA" id="ARBA00022642"/>
    </source>
</evidence>
<evidence type="ECO:0000313" key="14">
    <source>
        <dbReference type="Proteomes" id="UP000461010"/>
    </source>
</evidence>
<dbReference type="Pfam" id="PF01467">
    <property type="entry name" value="CTP_transf_like"/>
    <property type="match status" value="1"/>
</dbReference>
<sequence length="182" mass="21112">MQLAVFGGSFDPVHIAHEAIVNEAIKELDIDKLVVVPTYLNPFKNSFHLEPKVREKLLKKVFLNNLKVDISDYEIKQNRAVYSIETIKYLKNLYKPSKIYLIIGADNVKDLNKWDSIDELKTLVQFVVASREGFTNNDFVQFKNLKIDINISSTMLRDEIDLDFIPIQIKEDIINLQRKEKG</sequence>
<dbReference type="CDD" id="cd02165">
    <property type="entry name" value="NMNAT"/>
    <property type="match status" value="1"/>
</dbReference>
<dbReference type="PANTHER" id="PTHR39321">
    <property type="entry name" value="NICOTINATE-NUCLEOTIDE ADENYLYLTRANSFERASE-RELATED"/>
    <property type="match status" value="1"/>
</dbReference>
<comment type="caution">
    <text evidence="13">The sequence shown here is derived from an EMBL/GenBank/DDBJ whole genome shotgun (WGS) entry which is preliminary data.</text>
</comment>
<evidence type="ECO:0000256" key="1">
    <source>
        <dbReference type="ARBA" id="ARBA00002324"/>
    </source>
</evidence>
<evidence type="ECO:0000256" key="6">
    <source>
        <dbReference type="ARBA" id="ARBA00022695"/>
    </source>
</evidence>
<dbReference type="InterPro" id="IPR004821">
    <property type="entry name" value="Cyt_trans-like"/>
</dbReference>
<keyword evidence="7 11" id="KW-0547">Nucleotide-binding</keyword>
<keyword evidence="9 11" id="KW-0520">NAD</keyword>
<organism evidence="13 14">
    <name type="scientific">Poseidonibacter ostreae</name>
    <dbReference type="NCBI Taxonomy" id="2654171"/>
    <lineage>
        <taxon>Bacteria</taxon>
        <taxon>Pseudomonadati</taxon>
        <taxon>Campylobacterota</taxon>
        <taxon>Epsilonproteobacteria</taxon>
        <taxon>Campylobacterales</taxon>
        <taxon>Arcobacteraceae</taxon>
        <taxon>Poseidonibacter</taxon>
    </lineage>
</organism>
<evidence type="ECO:0000256" key="8">
    <source>
        <dbReference type="ARBA" id="ARBA00022840"/>
    </source>
</evidence>
<protein>
    <recommendedName>
        <fullName evidence="11">Probable nicotinate-nucleotide adenylyltransferase</fullName>
        <ecNumber evidence="11">2.7.7.18</ecNumber>
    </recommendedName>
    <alternativeName>
        <fullName evidence="11">Deamido-NAD(+) diphosphorylase</fullName>
    </alternativeName>
    <alternativeName>
        <fullName evidence="11">Deamido-NAD(+) pyrophosphorylase</fullName>
    </alternativeName>
    <alternativeName>
        <fullName evidence="11">Nicotinate mononucleotide adenylyltransferase</fullName>
        <shortName evidence="11">NaMN adenylyltransferase</shortName>
    </alternativeName>
</protein>
<keyword evidence="4 11" id="KW-0662">Pyridine nucleotide biosynthesis</keyword>
<dbReference type="EMBL" id="WFKJ01000004">
    <property type="protein sequence ID" value="KAB7892524.1"/>
    <property type="molecule type" value="Genomic_DNA"/>
</dbReference>